<evidence type="ECO:0000313" key="2">
    <source>
        <dbReference type="Proteomes" id="UP000789366"/>
    </source>
</evidence>
<comment type="caution">
    <text evidence="1">The sequence shown here is derived from an EMBL/GenBank/DDBJ whole genome shotgun (WGS) entry which is preliminary data.</text>
</comment>
<evidence type="ECO:0000313" key="1">
    <source>
        <dbReference type="EMBL" id="CAG8673785.1"/>
    </source>
</evidence>
<accession>A0ACA9NRV6</accession>
<keyword evidence="2" id="KW-1185">Reference proteome</keyword>
<proteinExistence type="predicted"/>
<name>A0ACA9NRV6_9GLOM</name>
<sequence>MLCYANTVLKDNEIKIVLFIPLEFYKRDSEIQAIFEKDNFYSVDGKIMTVATLTVMSIHNKVVDLNKGLLKISLVRTPQELPCIVGFDENAIVDMLINDYTSQD</sequence>
<reference evidence="1" key="1">
    <citation type="submission" date="2021-06" db="EMBL/GenBank/DDBJ databases">
        <authorList>
            <person name="Kallberg Y."/>
            <person name="Tangrot J."/>
            <person name="Rosling A."/>
        </authorList>
    </citation>
    <scope>NUCLEOTIDE SEQUENCE</scope>
    <source>
        <strain evidence="1">28 12/20/2015</strain>
    </source>
</reference>
<gene>
    <name evidence="1" type="ORF">SPELUC_LOCUS9802</name>
</gene>
<protein>
    <submittedName>
        <fullName evidence="1">18016_t:CDS:1</fullName>
    </submittedName>
</protein>
<dbReference type="EMBL" id="CAJVPW010016958">
    <property type="protein sequence ID" value="CAG8673785.1"/>
    <property type="molecule type" value="Genomic_DNA"/>
</dbReference>
<organism evidence="1 2">
    <name type="scientific">Cetraspora pellucida</name>
    <dbReference type="NCBI Taxonomy" id="1433469"/>
    <lineage>
        <taxon>Eukaryota</taxon>
        <taxon>Fungi</taxon>
        <taxon>Fungi incertae sedis</taxon>
        <taxon>Mucoromycota</taxon>
        <taxon>Glomeromycotina</taxon>
        <taxon>Glomeromycetes</taxon>
        <taxon>Diversisporales</taxon>
        <taxon>Gigasporaceae</taxon>
        <taxon>Cetraspora</taxon>
    </lineage>
</organism>
<dbReference type="Proteomes" id="UP000789366">
    <property type="component" value="Unassembled WGS sequence"/>
</dbReference>